<dbReference type="Gene3D" id="3.90.176.10">
    <property type="entry name" value="Toxin ADP-ribosyltransferase, Chain A, domain 1"/>
    <property type="match status" value="1"/>
</dbReference>
<dbReference type="InterPro" id="IPR019734">
    <property type="entry name" value="TPR_rpt"/>
</dbReference>
<evidence type="ECO:0000256" key="6">
    <source>
        <dbReference type="ARBA" id="ARBA00022803"/>
    </source>
</evidence>
<feature type="repeat" description="TPR" evidence="8">
    <location>
        <begin position="796"/>
        <end position="829"/>
    </location>
</feature>
<feature type="repeat" description="TPR" evidence="8">
    <location>
        <begin position="840"/>
        <end position="873"/>
    </location>
</feature>
<keyword evidence="6 8" id="KW-0802">TPR repeat</keyword>
<feature type="repeat" description="TPR" evidence="8">
    <location>
        <begin position="925"/>
        <end position="958"/>
    </location>
</feature>
<evidence type="ECO:0000313" key="10">
    <source>
        <dbReference type="EMBL" id="CAF1512808.1"/>
    </source>
</evidence>
<dbReference type="Pfam" id="PF13424">
    <property type="entry name" value="TPR_12"/>
    <property type="match status" value="5"/>
</dbReference>
<feature type="repeat" description="TPR" evidence="8">
    <location>
        <begin position="967"/>
        <end position="1000"/>
    </location>
</feature>
<comment type="similarity">
    <text evidence="1 9">Belongs to the Arg-specific ADP-ribosyltransferase family.</text>
</comment>
<evidence type="ECO:0000256" key="5">
    <source>
        <dbReference type="ARBA" id="ARBA00022737"/>
    </source>
</evidence>
<dbReference type="Gene3D" id="1.25.40.10">
    <property type="entry name" value="Tetratricopeptide repeat domain"/>
    <property type="match status" value="6"/>
</dbReference>
<name>A0A815UEA2_9BILA</name>
<dbReference type="SMART" id="SM00028">
    <property type="entry name" value="TPR"/>
    <property type="match status" value="15"/>
</dbReference>
<dbReference type="PROSITE" id="PS50293">
    <property type="entry name" value="TPR_REGION"/>
    <property type="match status" value="1"/>
</dbReference>
<comment type="caution">
    <text evidence="10">The sequence shown here is derived from an EMBL/GenBank/DDBJ whole genome shotgun (WGS) entry which is preliminary data.</text>
</comment>
<dbReference type="Pfam" id="PF01129">
    <property type="entry name" value="ART"/>
    <property type="match status" value="1"/>
</dbReference>
<keyword evidence="2 9" id="KW-0328">Glycosyltransferase</keyword>
<evidence type="ECO:0000256" key="4">
    <source>
        <dbReference type="ARBA" id="ARBA00022695"/>
    </source>
</evidence>
<gene>
    <name evidence="10" type="ORF">JYZ213_LOCUS44130</name>
    <name evidence="11" type="ORF">OXD698_LOCUS12242</name>
</gene>
<keyword evidence="3 9" id="KW-0808">Transferase</keyword>
<accession>A0A815UEA2</accession>
<evidence type="ECO:0000256" key="7">
    <source>
        <dbReference type="ARBA" id="ARBA00047597"/>
    </source>
</evidence>
<dbReference type="PROSITE" id="PS51996">
    <property type="entry name" value="TR_MART"/>
    <property type="match status" value="1"/>
</dbReference>
<dbReference type="EMBL" id="CAJOAZ010000707">
    <property type="protein sequence ID" value="CAF3700421.1"/>
    <property type="molecule type" value="Genomic_DNA"/>
</dbReference>
<evidence type="ECO:0000256" key="8">
    <source>
        <dbReference type="PROSITE-ProRule" id="PRU00339"/>
    </source>
</evidence>
<feature type="repeat" description="TPR" evidence="8">
    <location>
        <begin position="589"/>
        <end position="622"/>
    </location>
</feature>
<dbReference type="SUPFAM" id="SSF56399">
    <property type="entry name" value="ADP-ribosylation"/>
    <property type="match status" value="1"/>
</dbReference>
<dbReference type="SUPFAM" id="SSF81901">
    <property type="entry name" value="HCP-like"/>
    <property type="match status" value="1"/>
</dbReference>
<dbReference type="PROSITE" id="PS50005">
    <property type="entry name" value="TPR"/>
    <property type="match status" value="8"/>
</dbReference>
<dbReference type="PANTHER" id="PTHR45641">
    <property type="entry name" value="TETRATRICOPEPTIDE REPEAT PROTEIN (AFU_ORTHOLOGUE AFUA_6G03870)"/>
    <property type="match status" value="1"/>
</dbReference>
<comment type="catalytic activity">
    <reaction evidence="7 9">
        <text>L-arginyl-[protein] + NAD(+) = N(omega)-(ADP-D-ribosyl)-L-arginyl-[protein] + nicotinamide + H(+)</text>
        <dbReference type="Rhea" id="RHEA:19149"/>
        <dbReference type="Rhea" id="RHEA-COMP:10532"/>
        <dbReference type="Rhea" id="RHEA-COMP:15087"/>
        <dbReference type="ChEBI" id="CHEBI:15378"/>
        <dbReference type="ChEBI" id="CHEBI:17154"/>
        <dbReference type="ChEBI" id="CHEBI:29965"/>
        <dbReference type="ChEBI" id="CHEBI:57540"/>
        <dbReference type="ChEBI" id="CHEBI:142554"/>
        <dbReference type="EC" id="2.4.2.31"/>
    </reaction>
</comment>
<keyword evidence="4" id="KW-0548">Nucleotidyltransferase</keyword>
<dbReference type="Proteomes" id="UP000663845">
    <property type="component" value="Unassembled WGS sequence"/>
</dbReference>
<evidence type="ECO:0000313" key="12">
    <source>
        <dbReference type="Proteomes" id="UP000663845"/>
    </source>
</evidence>
<protein>
    <recommendedName>
        <fullName evidence="9">NAD(P)(+)--arginine ADP-ribosyltransferase</fullName>
        <ecNumber evidence="9">2.4.2.31</ecNumber>
    </recommendedName>
    <alternativeName>
        <fullName evidence="9">Mono(ADP-ribosyl)transferase</fullName>
    </alternativeName>
</protein>
<sequence length="1168" mass="136271">MGTIWSRLRGSGKRSSVYPHSSVNILPDASILRDIEDVSVVWLDTDIERTEDCIDTELELRRCITYLRTFTDLQQCLDYITSLPSPNEKIFIIVSGTLGMDLLDRIHNFDAILRAYIFCGNKQFHEQWSRRFSKVSGIFTDKHHLVSQLIIDLARDAGHLTPMQIFHTDMNQKSIHDLNKETASFMWFQLLIKILLKMNDNDSAEARNDFIETCRKRYQNDRKEQERITEFENTYTKDQAIKWYTKDAFLYRSLNRALRTADIEIIFHFRYIMSDIHEQLISLPRPSNSNLIVYRGQLLSTRELSLLKDNIGGFISMNTFMSTTEKSNLGVSFSNYQITLPSGLHSVFFEINVNSTKTPYARIDNLSCIQQEKEILFSLGTVFHIEDVCPMGSMWHVELTLTTDIEQRFETIMDYYEKEIGDRPSVYMLGRFFIMQGDLTRAQRYYEFLLHEAVTDNEDKNRMICLGFLGYIAQENGQLEKALQFYLQQLDIQQTLLEPGDERMATTYSNIGTIYNTRGEYKEALKFFELCLSIELLSKSENQSEISTTYNNIGNVYNNMNDYENARINYEKTLQLMNKDIPLEHPSWAITWSNLGSVYNDMGNHAEAIEYFERALRSQIISLPPEHPSRLSTESNLALSYLYVGDHQKAQEKYQKVLDATLRIKPPNMVSIAKAYRNIGIAFQMQHEYKRALIYFNKAFHIQQRHLSANDPDLGLTYINLTDLYISMGQKNNAFEASRRSLEIFQKQEPLNVLRLAKIYDTLSSLEDDVEKAIQYQEEALAFLLKIKYGNKQLVAGAYNNLGNRYKLAEQFDKALCYFKQALDINNELTNGDQDHVSLAEIYANIGDVQYHLGNTSDALDYLMKSVNIQLKMRDYVQNPDLAETYDCLGRIYCDLKQYELSLVYYEKAIKIWKLLSEIHDIQLATTYQHMAFMYAEMGQWEQAVEYHQKTLSIQLKCSELNKLELADTYFYLADLHDEHEDYQHSLSFYRKMLDIKEKVLSKDHLDVAKAYELVAMSYHYNNEFKAALTMISRALHIRQRKNDTVGLAYTHECLGMVYEGMIELKKALNHYELGIEHQIKVIPQDYYNLCSLYLLVGQLCYRLNDDVKALEYLNQTLMLQLEHLDDEQDLRKNTYTSLAKVHKKLGNEEKANDYNEKCRSLDTDISF</sequence>
<dbReference type="InterPro" id="IPR000768">
    <property type="entry name" value="ART"/>
</dbReference>
<reference evidence="10" key="1">
    <citation type="submission" date="2021-02" db="EMBL/GenBank/DDBJ databases">
        <authorList>
            <person name="Nowell W R."/>
        </authorList>
    </citation>
    <scope>NUCLEOTIDE SEQUENCE</scope>
</reference>
<feature type="repeat" description="TPR" evidence="8">
    <location>
        <begin position="673"/>
        <end position="706"/>
    </location>
</feature>
<dbReference type="GO" id="GO:0106274">
    <property type="term" value="F:NAD+-protein-arginine ADP-ribosyltransferase activity"/>
    <property type="evidence" value="ECO:0007669"/>
    <property type="project" value="UniProtKB-EC"/>
</dbReference>
<dbReference type="Pfam" id="PF13181">
    <property type="entry name" value="TPR_8"/>
    <property type="match status" value="2"/>
</dbReference>
<dbReference type="Proteomes" id="UP000663844">
    <property type="component" value="Unassembled WGS sequence"/>
</dbReference>
<dbReference type="GO" id="GO:0016779">
    <property type="term" value="F:nucleotidyltransferase activity"/>
    <property type="evidence" value="ECO:0007669"/>
    <property type="project" value="UniProtKB-KW"/>
</dbReference>
<proteinExistence type="inferred from homology"/>
<keyword evidence="5" id="KW-0677">Repeat</keyword>
<evidence type="ECO:0000313" key="11">
    <source>
        <dbReference type="EMBL" id="CAF3700421.1"/>
    </source>
</evidence>
<evidence type="ECO:0000256" key="1">
    <source>
        <dbReference type="ARBA" id="ARBA00009558"/>
    </source>
</evidence>
<keyword evidence="9" id="KW-0521">NADP</keyword>
<dbReference type="EC" id="2.4.2.31" evidence="9"/>
<dbReference type="InterPro" id="IPR011990">
    <property type="entry name" value="TPR-like_helical_dom_sf"/>
</dbReference>
<feature type="repeat" description="TPR" evidence="8">
    <location>
        <begin position="505"/>
        <end position="538"/>
    </location>
</feature>
<evidence type="ECO:0000256" key="2">
    <source>
        <dbReference type="ARBA" id="ARBA00022676"/>
    </source>
</evidence>
<dbReference type="PANTHER" id="PTHR45641:SF19">
    <property type="entry name" value="NEPHROCYSTIN-3"/>
    <property type="match status" value="1"/>
</dbReference>
<dbReference type="Pfam" id="PF13374">
    <property type="entry name" value="TPR_10"/>
    <property type="match status" value="1"/>
</dbReference>
<organism evidence="10 12">
    <name type="scientific">Adineta steineri</name>
    <dbReference type="NCBI Taxonomy" id="433720"/>
    <lineage>
        <taxon>Eukaryota</taxon>
        <taxon>Metazoa</taxon>
        <taxon>Spiralia</taxon>
        <taxon>Gnathifera</taxon>
        <taxon>Rotifera</taxon>
        <taxon>Eurotatoria</taxon>
        <taxon>Bdelloidea</taxon>
        <taxon>Adinetida</taxon>
        <taxon>Adinetidae</taxon>
        <taxon>Adineta</taxon>
    </lineage>
</organism>
<evidence type="ECO:0000256" key="9">
    <source>
        <dbReference type="RuleBase" id="RU361228"/>
    </source>
</evidence>
<dbReference type="AlphaFoldDB" id="A0A815UEA2"/>
<dbReference type="EMBL" id="CAJNOG010002641">
    <property type="protein sequence ID" value="CAF1512808.1"/>
    <property type="molecule type" value="Genomic_DNA"/>
</dbReference>
<feature type="repeat" description="TPR" evidence="8">
    <location>
        <begin position="547"/>
        <end position="580"/>
    </location>
</feature>
<keyword evidence="9" id="KW-0520">NAD</keyword>
<evidence type="ECO:0000256" key="3">
    <source>
        <dbReference type="ARBA" id="ARBA00022679"/>
    </source>
</evidence>
<dbReference type="SUPFAM" id="SSF48452">
    <property type="entry name" value="TPR-like"/>
    <property type="match status" value="3"/>
</dbReference>